<feature type="compositionally biased region" description="Basic and acidic residues" evidence="1">
    <location>
        <begin position="270"/>
        <end position="280"/>
    </location>
</feature>
<name>A0A0N1IKK4_LEPSE</name>
<sequence>MRRCLPLRSKPVDAVAYGCLLQALRQCGVAYKHVLSESTPAAVSSGAAASFLPLFTTKFHFHQHQLTTLGDALVDRYLSAVLLQYCSRRGSVLTMNAAAEINAVLHNHFTLRLFAKELQFEAMTMSPELRSRSSEDFSHETLDFLEPERVSVRRQDVSGTSHHVSLLPCGQSPLGWKFSQFVGAVHQNFGDEAATRVLEHVYQLQNEPNVPRRASQLLLRVLEHFPATSVAEAVLAAQGLAVHYTAKSRLLPGDVEEARGSSFTPPTSPDVKREENENPQHRLPSGTAQEDGQGVDEMSIVSGFDAVRAVQKDITLDGLADGTLHTVNLAKGPGLIDSVDMWHRRTAELVTRHLEPSQEAELLRTSSTNSADGWLSSQERATYERGPAFAGWVDFKAFSTYADVYGPMQPENGRIVRRVKFKKPVRDPRFYDTMSDARNGVPFDTNGETLPDYLETFTRPHRRLFEVTMLTGRGGEMRLAGRAISSRYTVARESAARAFLVSALRDICALEGGVEEDGHGVPRT</sequence>
<protein>
    <recommendedName>
        <fullName evidence="4">RNase III domain-containing protein</fullName>
    </recommendedName>
</protein>
<evidence type="ECO:0000313" key="3">
    <source>
        <dbReference type="Proteomes" id="UP000038009"/>
    </source>
</evidence>
<organism evidence="2 3">
    <name type="scientific">Leptomonas seymouri</name>
    <dbReference type="NCBI Taxonomy" id="5684"/>
    <lineage>
        <taxon>Eukaryota</taxon>
        <taxon>Discoba</taxon>
        <taxon>Euglenozoa</taxon>
        <taxon>Kinetoplastea</taxon>
        <taxon>Metakinetoplastina</taxon>
        <taxon>Trypanosomatida</taxon>
        <taxon>Trypanosomatidae</taxon>
        <taxon>Leishmaniinae</taxon>
        <taxon>Leptomonas</taxon>
    </lineage>
</organism>
<dbReference type="OrthoDB" id="276577at2759"/>
<dbReference type="VEuPathDB" id="TriTrypDB:Lsey_0112_0260"/>
<gene>
    <name evidence="2" type="ORF">ABL78_4072</name>
</gene>
<evidence type="ECO:0000313" key="2">
    <source>
        <dbReference type="EMBL" id="KPI86882.1"/>
    </source>
</evidence>
<dbReference type="EMBL" id="LJSK01000112">
    <property type="protein sequence ID" value="KPI86882.1"/>
    <property type="molecule type" value="Genomic_DNA"/>
</dbReference>
<dbReference type="AlphaFoldDB" id="A0A0N1IKK4"/>
<evidence type="ECO:0000256" key="1">
    <source>
        <dbReference type="SAM" id="MobiDB-lite"/>
    </source>
</evidence>
<dbReference type="Proteomes" id="UP000038009">
    <property type="component" value="Unassembled WGS sequence"/>
</dbReference>
<dbReference type="OMA" id="VPFDTNG"/>
<feature type="region of interest" description="Disordered" evidence="1">
    <location>
        <begin position="255"/>
        <end position="294"/>
    </location>
</feature>
<keyword evidence="3" id="KW-1185">Reference proteome</keyword>
<comment type="caution">
    <text evidence="2">The sequence shown here is derived from an EMBL/GenBank/DDBJ whole genome shotgun (WGS) entry which is preliminary data.</text>
</comment>
<reference evidence="2 3" key="1">
    <citation type="journal article" date="2015" name="PLoS Pathog.">
        <title>Leptomonas seymouri: Adaptations to the Dixenous Life Cycle Analyzed by Genome Sequencing, Transcriptome Profiling and Co-infection with Leishmania donovani.</title>
        <authorList>
            <person name="Kraeva N."/>
            <person name="Butenko A."/>
            <person name="Hlavacova J."/>
            <person name="Kostygov A."/>
            <person name="Myskova J."/>
            <person name="Grybchuk D."/>
            <person name="Lestinova T."/>
            <person name="Votypka J."/>
            <person name="Volf P."/>
            <person name="Opperdoes F."/>
            <person name="Flegontov P."/>
            <person name="Lukes J."/>
            <person name="Yurchenko V."/>
        </authorList>
    </citation>
    <scope>NUCLEOTIDE SEQUENCE [LARGE SCALE GENOMIC DNA]</scope>
    <source>
        <strain evidence="2 3">ATCC 30220</strain>
    </source>
</reference>
<accession>A0A0N1IKK4</accession>
<proteinExistence type="predicted"/>
<evidence type="ECO:0008006" key="4">
    <source>
        <dbReference type="Google" id="ProtNLM"/>
    </source>
</evidence>